<sequence>MEWDLPAFFGRVNADRLLARLKTPCPDAELLHLINRFLKASVGIESPTPPTPLGVPQGGLRSPVLASGVLEVLSPARDLDKGVRCKLRCDLWKRWGRTGYREWRERGVSDRETRTPASPQTVRGGCRKHRPCKSRSPLRFFEQRGLPSLAPRQELASSNLRTRDPFFRWSVGGGGREAFSYPAWA</sequence>
<comment type="caution">
    <text evidence="2">The sequence shown here is derived from an EMBL/GenBank/DDBJ whole genome shotgun (WGS) entry which is preliminary data.</text>
</comment>
<name>A0A080M0N5_9PROT</name>
<dbReference type="AlphaFoldDB" id="A0A080M0N5"/>
<keyword evidence="2" id="KW-0695">RNA-directed DNA polymerase</keyword>
<keyword evidence="2" id="KW-0808">Transferase</keyword>
<organism evidence="2 3">
    <name type="scientific">Candidatus Accumulibacter cognatus</name>
    <dbReference type="NCBI Taxonomy" id="2954383"/>
    <lineage>
        <taxon>Bacteria</taxon>
        <taxon>Pseudomonadati</taxon>
        <taxon>Pseudomonadota</taxon>
        <taxon>Betaproteobacteria</taxon>
        <taxon>Candidatus Accumulibacter</taxon>
    </lineage>
</organism>
<accession>A0A080M0N5</accession>
<dbReference type="STRING" id="1453999.AW06_004239"/>
<keyword evidence="2" id="KW-0548">Nucleotidyltransferase</keyword>
<protein>
    <submittedName>
        <fullName evidence="2">Retron-type reverse transcriptase</fullName>
    </submittedName>
</protein>
<dbReference type="EMBL" id="JDST02000126">
    <property type="protein sequence ID" value="KFB74827.1"/>
    <property type="molecule type" value="Genomic_DNA"/>
</dbReference>
<keyword evidence="3" id="KW-1185">Reference proteome</keyword>
<dbReference type="GO" id="GO:0003964">
    <property type="term" value="F:RNA-directed DNA polymerase activity"/>
    <property type="evidence" value="ECO:0007669"/>
    <property type="project" value="UniProtKB-KW"/>
</dbReference>
<dbReference type="Proteomes" id="UP000021315">
    <property type="component" value="Unassembled WGS sequence"/>
</dbReference>
<evidence type="ECO:0000313" key="3">
    <source>
        <dbReference type="Proteomes" id="UP000021315"/>
    </source>
</evidence>
<evidence type="ECO:0000256" key="1">
    <source>
        <dbReference type="SAM" id="MobiDB-lite"/>
    </source>
</evidence>
<evidence type="ECO:0000313" key="2">
    <source>
        <dbReference type="EMBL" id="KFB74827.1"/>
    </source>
</evidence>
<gene>
    <name evidence="2" type="ORF">AW06_004239</name>
</gene>
<feature type="region of interest" description="Disordered" evidence="1">
    <location>
        <begin position="111"/>
        <end position="131"/>
    </location>
</feature>
<reference evidence="2" key="1">
    <citation type="submission" date="2014-02" db="EMBL/GenBank/DDBJ databases">
        <title>Expanding our view of genomic diversity in Candidatus Accumulibacter clades.</title>
        <authorList>
            <person name="Skennerton C.T."/>
            <person name="Barr J.J."/>
            <person name="Slater F.R."/>
            <person name="Bond P.L."/>
            <person name="Tyson G.W."/>
        </authorList>
    </citation>
    <scope>NUCLEOTIDE SEQUENCE [LARGE SCALE GENOMIC DNA]</scope>
</reference>
<proteinExistence type="predicted"/>